<organism evidence="1 2">
    <name type="scientific">Artomyces pyxidatus</name>
    <dbReference type="NCBI Taxonomy" id="48021"/>
    <lineage>
        <taxon>Eukaryota</taxon>
        <taxon>Fungi</taxon>
        <taxon>Dikarya</taxon>
        <taxon>Basidiomycota</taxon>
        <taxon>Agaricomycotina</taxon>
        <taxon>Agaricomycetes</taxon>
        <taxon>Russulales</taxon>
        <taxon>Auriscalpiaceae</taxon>
        <taxon>Artomyces</taxon>
    </lineage>
</organism>
<dbReference type="Proteomes" id="UP000814140">
    <property type="component" value="Unassembled WGS sequence"/>
</dbReference>
<gene>
    <name evidence="1" type="ORF">BV25DRAFT_1390313</name>
</gene>
<evidence type="ECO:0000313" key="2">
    <source>
        <dbReference type="Proteomes" id="UP000814140"/>
    </source>
</evidence>
<reference evidence="1" key="2">
    <citation type="journal article" date="2022" name="New Phytol.">
        <title>Evolutionary transition to the ectomycorrhizal habit in the genomes of a hyperdiverse lineage of mushroom-forming fungi.</title>
        <authorList>
            <person name="Looney B."/>
            <person name="Miyauchi S."/>
            <person name="Morin E."/>
            <person name="Drula E."/>
            <person name="Courty P.E."/>
            <person name="Kohler A."/>
            <person name="Kuo A."/>
            <person name="LaButti K."/>
            <person name="Pangilinan J."/>
            <person name="Lipzen A."/>
            <person name="Riley R."/>
            <person name="Andreopoulos W."/>
            <person name="He G."/>
            <person name="Johnson J."/>
            <person name="Nolan M."/>
            <person name="Tritt A."/>
            <person name="Barry K.W."/>
            <person name="Grigoriev I.V."/>
            <person name="Nagy L.G."/>
            <person name="Hibbett D."/>
            <person name="Henrissat B."/>
            <person name="Matheny P.B."/>
            <person name="Labbe J."/>
            <person name="Martin F.M."/>
        </authorList>
    </citation>
    <scope>NUCLEOTIDE SEQUENCE</scope>
    <source>
        <strain evidence="1">HHB10654</strain>
    </source>
</reference>
<name>A0ACB8TDJ4_9AGAM</name>
<protein>
    <submittedName>
        <fullName evidence="1">Uncharacterized protein</fullName>
    </submittedName>
</protein>
<evidence type="ECO:0000313" key="1">
    <source>
        <dbReference type="EMBL" id="KAI0066495.1"/>
    </source>
</evidence>
<accession>A0ACB8TDJ4</accession>
<proteinExistence type="predicted"/>
<comment type="caution">
    <text evidence="1">The sequence shown here is derived from an EMBL/GenBank/DDBJ whole genome shotgun (WGS) entry which is preliminary data.</text>
</comment>
<reference evidence="1" key="1">
    <citation type="submission" date="2021-03" db="EMBL/GenBank/DDBJ databases">
        <authorList>
            <consortium name="DOE Joint Genome Institute"/>
            <person name="Ahrendt S."/>
            <person name="Looney B.P."/>
            <person name="Miyauchi S."/>
            <person name="Morin E."/>
            <person name="Drula E."/>
            <person name="Courty P.E."/>
            <person name="Chicoki N."/>
            <person name="Fauchery L."/>
            <person name="Kohler A."/>
            <person name="Kuo A."/>
            <person name="Labutti K."/>
            <person name="Pangilinan J."/>
            <person name="Lipzen A."/>
            <person name="Riley R."/>
            <person name="Andreopoulos W."/>
            <person name="He G."/>
            <person name="Johnson J."/>
            <person name="Barry K.W."/>
            <person name="Grigoriev I.V."/>
            <person name="Nagy L."/>
            <person name="Hibbett D."/>
            <person name="Henrissat B."/>
            <person name="Matheny P.B."/>
            <person name="Labbe J."/>
            <person name="Martin F."/>
        </authorList>
    </citation>
    <scope>NUCLEOTIDE SEQUENCE</scope>
    <source>
        <strain evidence="1">HHB10654</strain>
    </source>
</reference>
<sequence length="242" mass="26286">MPLNTAQNPLDLSSFDDIKEQFVIFYSSRDEEGKMWCPDCRAVEDLVERTFSPIGGPSALVIYVGQKPEWKTPDNPFRGPAWDVQSVPTIVRLSNVTLKLRLGTTGVDVHVRDAAEGEAILQVYHGVVSPSLDVNAVDDARARLYDGLCAPFCSGSPAAASTDSIKTPVLVYVRGRGQALLCPLNCLLLMSRVALLAGTHALWESFHTVAKDMIRCVLCVVEKGGDSAYDPAPLSGCIFDRC</sequence>
<keyword evidence="2" id="KW-1185">Reference proteome</keyword>
<dbReference type="EMBL" id="MU277192">
    <property type="protein sequence ID" value="KAI0066495.1"/>
    <property type="molecule type" value="Genomic_DNA"/>
</dbReference>